<feature type="domain" description="Core Histone H2A/H2B/H3" evidence="9">
    <location>
        <begin position="55"/>
        <end position="124"/>
    </location>
</feature>
<evidence type="ECO:0000313" key="11">
    <source>
        <dbReference type="EMBL" id="VFT98605.1"/>
    </source>
</evidence>
<dbReference type="GO" id="GO:0003677">
    <property type="term" value="F:DNA binding"/>
    <property type="evidence" value="ECO:0007669"/>
    <property type="project" value="UniProtKB-KW"/>
</dbReference>
<reference evidence="11 12" key="1">
    <citation type="submission" date="2019-03" db="EMBL/GenBank/DDBJ databases">
        <authorList>
            <person name="Gaulin E."/>
            <person name="Dumas B."/>
        </authorList>
    </citation>
    <scope>NUCLEOTIDE SEQUENCE [LARGE SCALE GENOMIC DNA]</scope>
    <source>
        <strain evidence="11">CBS 568.67</strain>
    </source>
</reference>
<evidence type="ECO:0000256" key="1">
    <source>
        <dbReference type="ARBA" id="ARBA00004123"/>
    </source>
</evidence>
<evidence type="ECO:0000256" key="8">
    <source>
        <dbReference type="SAM" id="MobiDB-lite"/>
    </source>
</evidence>
<evidence type="ECO:0000256" key="7">
    <source>
        <dbReference type="ARBA" id="ARBA00023269"/>
    </source>
</evidence>
<organism evidence="11 12">
    <name type="scientific">Aphanomyces stellatus</name>
    <dbReference type="NCBI Taxonomy" id="120398"/>
    <lineage>
        <taxon>Eukaryota</taxon>
        <taxon>Sar</taxon>
        <taxon>Stramenopiles</taxon>
        <taxon>Oomycota</taxon>
        <taxon>Saprolegniomycetes</taxon>
        <taxon>Saprolegniales</taxon>
        <taxon>Verrucalvaceae</taxon>
        <taxon>Aphanomyces</taxon>
    </lineage>
</organism>
<evidence type="ECO:0000256" key="2">
    <source>
        <dbReference type="ARBA" id="ARBA00004286"/>
    </source>
</evidence>
<dbReference type="InterPro" id="IPR009072">
    <property type="entry name" value="Histone-fold"/>
</dbReference>
<sequence>MSTPSSTPTAPGKGRVKQPAPKRRPTTPATPDSRRSSGAGSSAPVAAAKKRYKPGHLALLEIRRFQKSTDLLLRKLPFARLVREVQLQFSGIEYRWQTAAILALQEAAEAHLVRIFEDAYVCYIPGGAKITIMP</sequence>
<evidence type="ECO:0000313" key="10">
    <source>
        <dbReference type="EMBL" id="KAF0686232.1"/>
    </source>
</evidence>
<evidence type="ECO:0000256" key="5">
    <source>
        <dbReference type="ARBA" id="ARBA00023125"/>
    </source>
</evidence>
<dbReference type="PANTHER" id="PTHR45810">
    <property type="entry name" value="HISTONE H3.2"/>
    <property type="match status" value="1"/>
</dbReference>
<reference evidence="10" key="2">
    <citation type="submission" date="2019-06" db="EMBL/GenBank/DDBJ databases">
        <title>Genomics analysis of Aphanomyces spp. identifies a new class of oomycete effector associated with host adaptation.</title>
        <authorList>
            <person name="Gaulin E."/>
        </authorList>
    </citation>
    <scope>NUCLEOTIDE SEQUENCE</scope>
    <source>
        <strain evidence="10">CBS 578.67</strain>
    </source>
</reference>
<dbReference type="InterPro" id="IPR007125">
    <property type="entry name" value="H2A/H2B/H3"/>
</dbReference>
<keyword evidence="6" id="KW-0539">Nucleus</keyword>
<protein>
    <submittedName>
        <fullName evidence="11">Aste57867_21937 protein</fullName>
    </submittedName>
</protein>
<evidence type="ECO:0000256" key="6">
    <source>
        <dbReference type="ARBA" id="ARBA00023242"/>
    </source>
</evidence>
<dbReference type="CDD" id="cd22911">
    <property type="entry name" value="HFD_H3"/>
    <property type="match status" value="1"/>
</dbReference>
<dbReference type="GO" id="GO:0005634">
    <property type="term" value="C:nucleus"/>
    <property type="evidence" value="ECO:0007669"/>
    <property type="project" value="UniProtKB-SubCell"/>
</dbReference>
<accession>A0A485LNQ8</accession>
<keyword evidence="7" id="KW-0544">Nucleosome core</keyword>
<dbReference type="GO" id="GO:0030527">
    <property type="term" value="F:structural constituent of chromatin"/>
    <property type="evidence" value="ECO:0007669"/>
    <property type="project" value="InterPro"/>
</dbReference>
<keyword evidence="12" id="KW-1185">Reference proteome</keyword>
<dbReference type="OrthoDB" id="842664at2759"/>
<name>A0A485LNQ8_9STRA</name>
<comment type="similarity">
    <text evidence="3">Belongs to the histone H3 family.</text>
</comment>
<dbReference type="PROSITE" id="PS00959">
    <property type="entry name" value="HISTONE_H3_2"/>
    <property type="match status" value="1"/>
</dbReference>
<proteinExistence type="inferred from homology"/>
<dbReference type="GO" id="GO:0000786">
    <property type="term" value="C:nucleosome"/>
    <property type="evidence" value="ECO:0007669"/>
    <property type="project" value="UniProtKB-KW"/>
</dbReference>
<dbReference type="Proteomes" id="UP000332933">
    <property type="component" value="Unassembled WGS sequence"/>
</dbReference>
<evidence type="ECO:0000259" key="9">
    <source>
        <dbReference type="Pfam" id="PF00125"/>
    </source>
</evidence>
<dbReference type="PANTHER" id="PTHR45810:SF17">
    <property type="entry name" value="HISTONE H3-LIKE CENTROMERIC PROTEIN A"/>
    <property type="match status" value="1"/>
</dbReference>
<dbReference type="SUPFAM" id="SSF47113">
    <property type="entry name" value="Histone-fold"/>
    <property type="match status" value="1"/>
</dbReference>
<evidence type="ECO:0000256" key="3">
    <source>
        <dbReference type="ARBA" id="ARBA00010343"/>
    </source>
</evidence>
<gene>
    <name evidence="11" type="primary">Aste57867_21937</name>
    <name evidence="10" type="ORF">As57867_021868</name>
    <name evidence="11" type="ORF">ASTE57867_21937</name>
</gene>
<dbReference type="Gene3D" id="1.10.20.10">
    <property type="entry name" value="Histone, subunit A"/>
    <property type="match status" value="1"/>
</dbReference>
<evidence type="ECO:0000256" key="4">
    <source>
        <dbReference type="ARBA" id="ARBA00022454"/>
    </source>
</evidence>
<dbReference type="EMBL" id="CAADRA010007038">
    <property type="protein sequence ID" value="VFT98605.1"/>
    <property type="molecule type" value="Genomic_DNA"/>
</dbReference>
<dbReference type="EMBL" id="VJMH01007012">
    <property type="protein sequence ID" value="KAF0686232.1"/>
    <property type="molecule type" value="Genomic_DNA"/>
</dbReference>
<feature type="compositionally biased region" description="Low complexity" evidence="8">
    <location>
        <begin position="26"/>
        <end position="47"/>
    </location>
</feature>
<dbReference type="Pfam" id="PF00125">
    <property type="entry name" value="Histone"/>
    <property type="match status" value="1"/>
</dbReference>
<dbReference type="GO" id="GO:0046982">
    <property type="term" value="F:protein heterodimerization activity"/>
    <property type="evidence" value="ECO:0007669"/>
    <property type="project" value="InterPro"/>
</dbReference>
<dbReference type="AlphaFoldDB" id="A0A485LNQ8"/>
<feature type="region of interest" description="Disordered" evidence="8">
    <location>
        <begin position="1"/>
        <end position="49"/>
    </location>
</feature>
<evidence type="ECO:0000313" key="12">
    <source>
        <dbReference type="Proteomes" id="UP000332933"/>
    </source>
</evidence>
<keyword evidence="4" id="KW-0158">Chromosome</keyword>
<keyword evidence="5" id="KW-0238">DNA-binding</keyword>
<feature type="compositionally biased region" description="Basic residues" evidence="8">
    <location>
        <begin position="14"/>
        <end position="25"/>
    </location>
</feature>
<comment type="subcellular location">
    <subcellularLocation>
        <location evidence="2">Chromosome</location>
    </subcellularLocation>
    <subcellularLocation>
        <location evidence="1">Nucleus</location>
    </subcellularLocation>
</comment>
<dbReference type="SMART" id="SM00428">
    <property type="entry name" value="H3"/>
    <property type="match status" value="1"/>
</dbReference>
<dbReference type="InterPro" id="IPR000164">
    <property type="entry name" value="Histone_H3/CENP-A"/>
</dbReference>